<dbReference type="InterPro" id="IPR036280">
    <property type="entry name" value="Multihaem_cyt_sf"/>
</dbReference>
<comment type="caution">
    <text evidence="2">The sequence shown here is derived from an EMBL/GenBank/DDBJ whole genome shotgun (WGS) entry which is preliminary data.</text>
</comment>
<proteinExistence type="predicted"/>
<dbReference type="RefSeq" id="WP_151155029.1">
    <property type="nucleotide sequence ID" value="NZ_VZRA01000001.1"/>
</dbReference>
<reference evidence="2 3" key="1">
    <citation type="journal article" date="2020" name="Microorganisms">
        <title>Description of Three Novel Members in the Family Geobacteraceae, Oryzomonas japonicum gen. nov., sp. nov., Oryzomonas sagensis sp. nov., and Oryzomonas ruber sp. nov.</title>
        <authorList>
            <person name="Xu Z."/>
            <person name="Masuda Y."/>
            <person name="Hayakawa C."/>
            <person name="Ushijima N."/>
            <person name="Kawano K."/>
            <person name="Shiratori Y."/>
            <person name="Senoo K."/>
            <person name="Itoh H."/>
        </authorList>
    </citation>
    <scope>NUCLEOTIDE SEQUENCE [LARGE SCALE GENOMIC DNA]</scope>
    <source>
        <strain evidence="2 3">Red100</strain>
    </source>
</reference>
<sequence>MQIKKLSMMLLGALSCAVLLNGCGASSKEAGILPSDVPKVDEALCAQCHSTGIDTVAGTKIYEAYLGTGHYKSGEVGCQDCHGGGSQHNGVGPLPYPDPSAAGKCFACHQNYLKYDHGHFFNYTAAAGNNGRPAVYVSLNYQKSCTSCHDPHLAENGVRNGEASTVTTTTAEPQTLTIGAAKGTEHKDWAETAGGHGDVNGPAFGEDFKFDADCNRCHTSTGFINYVNSGYAYPAPAWGTTGDKTKEVITCAACHTSYNFKNRVRQAPQVVAPYNSGKNPWTFPNASASNLCIACHSARENGNTVKALYGTFTSARVPSPHYLPAAGMMYISTGFKDFTTSSASYKTSATATTTYAKTLTIDSTSDSINGIAGGVTSTHRKLGTTAINGDSHNPSFFVAGTLDSNGPCVTCHLNGSGVPSRGSSHTLAINQDAINQVCSNCHTSEGGHAIATVTDFQTYFLEPQSESYQNAIKLAIDCLKTTYGITFTAPSTFKIGSKTVTDWTLGTHNQKFGQKLLGAAFNIRLLTNETAAYAHARSYTRRLVYDTIDFLDDGVMNQSVSTTATTKSATVGNPVYGLFGMGTAAYTDGTLTTLSPGTTESMIFLIGWSRSTGAWNSSTSGVSERP</sequence>
<dbReference type="Proteomes" id="UP000798046">
    <property type="component" value="Unassembled WGS sequence"/>
</dbReference>
<keyword evidence="1" id="KW-0732">Signal</keyword>
<name>A0ABQ6TRA5_9BACT</name>
<keyword evidence="3" id="KW-1185">Reference proteome</keyword>
<protein>
    <submittedName>
        <fullName evidence="2">Ammonia-forming cytochrome c nitrite reductase subunit c552</fullName>
    </submittedName>
</protein>
<feature type="chain" id="PRO_5046929598" evidence="1">
    <location>
        <begin position="21"/>
        <end position="626"/>
    </location>
</feature>
<dbReference type="EMBL" id="VZRA01000001">
    <property type="protein sequence ID" value="KAB0671578.1"/>
    <property type="molecule type" value="Genomic_DNA"/>
</dbReference>
<accession>A0ABQ6TRA5</accession>
<gene>
    <name evidence="2" type="ORF">F6V30_03100</name>
</gene>
<organism evidence="2 3">
    <name type="scientific">Oryzomonas sagensis</name>
    <dbReference type="NCBI Taxonomy" id="2603857"/>
    <lineage>
        <taxon>Bacteria</taxon>
        <taxon>Pseudomonadati</taxon>
        <taxon>Thermodesulfobacteriota</taxon>
        <taxon>Desulfuromonadia</taxon>
        <taxon>Geobacterales</taxon>
        <taxon>Geobacteraceae</taxon>
        <taxon>Oryzomonas</taxon>
    </lineage>
</organism>
<evidence type="ECO:0000256" key="1">
    <source>
        <dbReference type="SAM" id="SignalP"/>
    </source>
</evidence>
<evidence type="ECO:0000313" key="2">
    <source>
        <dbReference type="EMBL" id="KAB0671578.1"/>
    </source>
</evidence>
<dbReference type="SUPFAM" id="SSF48695">
    <property type="entry name" value="Multiheme cytochromes"/>
    <property type="match status" value="2"/>
</dbReference>
<dbReference type="Gene3D" id="1.10.1130.10">
    <property type="entry name" value="Flavocytochrome C3, Chain A"/>
    <property type="match status" value="2"/>
</dbReference>
<evidence type="ECO:0000313" key="3">
    <source>
        <dbReference type="Proteomes" id="UP000798046"/>
    </source>
</evidence>
<feature type="signal peptide" evidence="1">
    <location>
        <begin position="1"/>
        <end position="20"/>
    </location>
</feature>
<dbReference type="PROSITE" id="PS51257">
    <property type="entry name" value="PROKAR_LIPOPROTEIN"/>
    <property type="match status" value="1"/>
</dbReference>